<evidence type="ECO:0000313" key="9">
    <source>
        <dbReference type="EMBL" id="EAT15096.1"/>
    </source>
</evidence>
<evidence type="ECO:0000256" key="6">
    <source>
        <dbReference type="ARBA" id="ARBA00022989"/>
    </source>
</evidence>
<evidence type="ECO:0000256" key="5">
    <source>
        <dbReference type="ARBA" id="ARBA00022692"/>
    </source>
</evidence>
<evidence type="ECO:0000256" key="8">
    <source>
        <dbReference type="RuleBase" id="RU363041"/>
    </source>
</evidence>
<evidence type="ECO:0000256" key="1">
    <source>
        <dbReference type="ARBA" id="ARBA00004651"/>
    </source>
</evidence>
<dbReference type="RefSeq" id="WP_006001704.1">
    <property type="nucleotide sequence ID" value="NZ_AAEW02000014.1"/>
</dbReference>
<accession>Q1JXP7</accession>
<feature type="transmembrane region" description="Helical" evidence="8">
    <location>
        <begin position="205"/>
        <end position="226"/>
    </location>
</feature>
<gene>
    <name evidence="9" type="ORF">Dace_1173</name>
</gene>
<keyword evidence="10" id="KW-1185">Reference proteome</keyword>
<comment type="similarity">
    <text evidence="2 8">Belongs to the 4-toluene sulfonate uptake permease (TSUP) (TC 2.A.102) family.</text>
</comment>
<dbReference type="PANTHER" id="PTHR30269">
    <property type="entry name" value="TRANSMEMBRANE PROTEIN YFCA"/>
    <property type="match status" value="1"/>
</dbReference>
<evidence type="ECO:0000256" key="2">
    <source>
        <dbReference type="ARBA" id="ARBA00009142"/>
    </source>
</evidence>
<feature type="transmembrane region" description="Helical" evidence="8">
    <location>
        <begin position="179"/>
        <end position="198"/>
    </location>
</feature>
<name>Q1JXP7_DESA6</name>
<feature type="transmembrane region" description="Helical" evidence="8">
    <location>
        <begin position="232"/>
        <end position="250"/>
    </location>
</feature>
<keyword evidence="5 8" id="KW-0812">Transmembrane</keyword>
<reference evidence="9" key="2">
    <citation type="submission" date="2006-05" db="EMBL/GenBank/DDBJ databases">
        <title>Sequencing of the draft genome and assembly of Desulfuromonas acetoxidans DSM 684.</title>
        <authorList>
            <consortium name="US DOE Joint Genome Institute (JGI-PGF)"/>
            <person name="Copeland A."/>
            <person name="Lucas S."/>
            <person name="Lapidus A."/>
            <person name="Barry K."/>
            <person name="Detter J.C."/>
            <person name="Glavina del Rio T."/>
            <person name="Hammon N."/>
            <person name="Israni S."/>
            <person name="Dalin E."/>
            <person name="Tice H."/>
            <person name="Bruce D."/>
            <person name="Pitluck S."/>
            <person name="Richardson P."/>
        </authorList>
    </citation>
    <scope>NUCLEOTIDE SEQUENCE [LARGE SCALE GENOMIC DNA]</scope>
    <source>
        <strain evidence="9">DSM 684</strain>
    </source>
</reference>
<dbReference type="InterPro" id="IPR052017">
    <property type="entry name" value="TSUP"/>
</dbReference>
<proteinExistence type="inferred from homology"/>
<evidence type="ECO:0000313" key="10">
    <source>
        <dbReference type="Proteomes" id="UP000005695"/>
    </source>
</evidence>
<reference evidence="9" key="1">
    <citation type="submission" date="2006-05" db="EMBL/GenBank/DDBJ databases">
        <title>Annotation of the draft genome assembly of Desulfuromonas acetoxidans DSM 684.</title>
        <authorList>
            <consortium name="US DOE Joint Genome Institute (JGI-ORNL)"/>
            <person name="Larimer F."/>
            <person name="Land M."/>
            <person name="Hauser L."/>
        </authorList>
    </citation>
    <scope>NUCLEOTIDE SEQUENCE [LARGE SCALE GENOMIC DNA]</scope>
    <source>
        <strain evidence="9">DSM 684</strain>
    </source>
</reference>
<sequence length="251" mass="26606">MIDLIWWQLVALAAVGVVSGFLNILAGGGSLLTLPLLIFLGLPPTVANGTNRVAIVVQNIFALKSFHRSGVLSWRLALLCSVPAVIGAVIGAQLAVEMDDSLFKQVLAAVMVLVLLLTTFDPARRFQGCFSDHPRLRSILLLVGFFVVGLYGGFVQAGVGFLILSVVLMVGLDLVQGNVLKVVVVLILNLPALAIFAWNGQVDWLVGGVLAVGNACGGAMAARLAVLKGHHWLRRVVTLVVLLCAVRLFLA</sequence>
<feature type="transmembrane region" description="Helical" evidence="8">
    <location>
        <begin position="102"/>
        <end position="120"/>
    </location>
</feature>
<comment type="subcellular location">
    <subcellularLocation>
        <location evidence="1 8">Cell membrane</location>
        <topology evidence="1 8">Multi-pass membrane protein</topology>
    </subcellularLocation>
</comment>
<evidence type="ECO:0000256" key="3">
    <source>
        <dbReference type="ARBA" id="ARBA00022448"/>
    </source>
</evidence>
<organism evidence="9 10">
    <name type="scientific">Desulfuromonas acetoxidans (strain DSM 684 / 11070)</name>
    <dbReference type="NCBI Taxonomy" id="281689"/>
    <lineage>
        <taxon>Bacteria</taxon>
        <taxon>Pseudomonadati</taxon>
        <taxon>Thermodesulfobacteriota</taxon>
        <taxon>Desulfuromonadia</taxon>
        <taxon>Desulfuromonadales</taxon>
        <taxon>Desulfuromonadaceae</taxon>
        <taxon>Desulfuromonas</taxon>
    </lineage>
</organism>
<feature type="transmembrane region" description="Helical" evidence="8">
    <location>
        <begin position="36"/>
        <end position="55"/>
    </location>
</feature>
<keyword evidence="4 8" id="KW-1003">Cell membrane</keyword>
<protein>
    <recommendedName>
        <fullName evidence="8">Probable membrane transporter protein</fullName>
    </recommendedName>
</protein>
<comment type="caution">
    <text evidence="9">The sequence shown here is derived from an EMBL/GenBank/DDBJ whole genome shotgun (WGS) entry which is preliminary data.</text>
</comment>
<dbReference type="Proteomes" id="UP000005695">
    <property type="component" value="Unassembled WGS sequence"/>
</dbReference>
<evidence type="ECO:0000256" key="7">
    <source>
        <dbReference type="ARBA" id="ARBA00023136"/>
    </source>
</evidence>
<dbReference type="AlphaFoldDB" id="Q1JXP7"/>
<dbReference type="PANTHER" id="PTHR30269:SF0">
    <property type="entry name" value="MEMBRANE TRANSPORTER PROTEIN YFCA-RELATED"/>
    <property type="match status" value="1"/>
</dbReference>
<dbReference type="Pfam" id="PF01925">
    <property type="entry name" value="TauE"/>
    <property type="match status" value="1"/>
</dbReference>
<feature type="transmembrane region" description="Helical" evidence="8">
    <location>
        <begin position="76"/>
        <end position="96"/>
    </location>
</feature>
<dbReference type="GO" id="GO:0005886">
    <property type="term" value="C:plasma membrane"/>
    <property type="evidence" value="ECO:0007669"/>
    <property type="project" value="UniProtKB-SubCell"/>
</dbReference>
<dbReference type="EMBL" id="AAEW02000014">
    <property type="protein sequence ID" value="EAT15096.1"/>
    <property type="molecule type" value="Genomic_DNA"/>
</dbReference>
<keyword evidence="3" id="KW-0813">Transport</keyword>
<dbReference type="OrthoDB" id="554695at2"/>
<evidence type="ECO:0000256" key="4">
    <source>
        <dbReference type="ARBA" id="ARBA00022475"/>
    </source>
</evidence>
<feature type="transmembrane region" description="Helical" evidence="8">
    <location>
        <begin position="140"/>
        <end position="167"/>
    </location>
</feature>
<keyword evidence="7 8" id="KW-0472">Membrane</keyword>
<dbReference type="InterPro" id="IPR002781">
    <property type="entry name" value="TM_pro_TauE-like"/>
</dbReference>
<keyword evidence="6 8" id="KW-1133">Transmembrane helix</keyword>